<proteinExistence type="predicted"/>
<evidence type="ECO:0000313" key="1">
    <source>
        <dbReference type="EMBL" id="CAL1683770.1"/>
    </source>
</evidence>
<dbReference type="AlphaFoldDB" id="A0AAV2NWP0"/>
<dbReference type="Proteomes" id="UP001497644">
    <property type="component" value="Chromosome 4"/>
</dbReference>
<organism evidence="1 2">
    <name type="scientific">Lasius platythorax</name>
    <dbReference type="NCBI Taxonomy" id="488582"/>
    <lineage>
        <taxon>Eukaryota</taxon>
        <taxon>Metazoa</taxon>
        <taxon>Ecdysozoa</taxon>
        <taxon>Arthropoda</taxon>
        <taxon>Hexapoda</taxon>
        <taxon>Insecta</taxon>
        <taxon>Pterygota</taxon>
        <taxon>Neoptera</taxon>
        <taxon>Endopterygota</taxon>
        <taxon>Hymenoptera</taxon>
        <taxon>Apocrita</taxon>
        <taxon>Aculeata</taxon>
        <taxon>Formicoidea</taxon>
        <taxon>Formicidae</taxon>
        <taxon>Formicinae</taxon>
        <taxon>Lasius</taxon>
        <taxon>Lasius</taxon>
    </lineage>
</organism>
<dbReference type="EMBL" id="OZ034827">
    <property type="protein sequence ID" value="CAL1683770.1"/>
    <property type="molecule type" value="Genomic_DNA"/>
</dbReference>
<keyword evidence="2" id="KW-1185">Reference proteome</keyword>
<name>A0AAV2NWP0_9HYME</name>
<reference evidence="1" key="1">
    <citation type="submission" date="2024-04" db="EMBL/GenBank/DDBJ databases">
        <authorList>
            <consortium name="Molecular Ecology Group"/>
        </authorList>
    </citation>
    <scope>NUCLEOTIDE SEQUENCE</scope>
</reference>
<accession>A0AAV2NWP0</accession>
<gene>
    <name evidence="1" type="ORF">LPLAT_LOCUS9436</name>
</gene>
<evidence type="ECO:0000313" key="2">
    <source>
        <dbReference type="Proteomes" id="UP001497644"/>
    </source>
</evidence>
<protein>
    <submittedName>
        <fullName evidence="1">Uncharacterized protein</fullName>
    </submittedName>
</protein>
<sequence>MEVANKSVKLKFGPIVSCPSKMTSPPGIRLRDGVNLEFELGQLPFSSSNERRLGFMARYTKSHYMFYDGGSISSFMLIDKVLD</sequence>